<dbReference type="RefSeq" id="XP_012185156.1">
    <property type="nucleotide sequence ID" value="XM_012329766.1"/>
</dbReference>
<dbReference type="STRING" id="599839.J4GGH2"/>
<evidence type="ECO:0000313" key="1">
    <source>
        <dbReference type="EMBL" id="CCM05873.1"/>
    </source>
</evidence>
<protein>
    <submittedName>
        <fullName evidence="1">Uncharacterized protein</fullName>
    </submittedName>
</protein>
<dbReference type="AlphaFoldDB" id="J4GGH2"/>
<dbReference type="EMBL" id="HE797211">
    <property type="protein sequence ID" value="CCM05873.1"/>
    <property type="molecule type" value="Genomic_DNA"/>
</dbReference>
<dbReference type="OrthoDB" id="3218552at2759"/>
<reference evidence="1 2" key="1">
    <citation type="journal article" date="2012" name="Appl. Environ. Microbiol.">
        <title>Short-read sequencing for genomic analysis of the brown rot fungus Fibroporia radiculosa.</title>
        <authorList>
            <person name="Tang J.D."/>
            <person name="Perkins A.D."/>
            <person name="Sonstegard T.S."/>
            <person name="Schroeder S.G."/>
            <person name="Burgess S.C."/>
            <person name="Diehl S.V."/>
        </authorList>
    </citation>
    <scope>NUCLEOTIDE SEQUENCE [LARGE SCALE GENOMIC DNA]</scope>
    <source>
        <strain evidence="1 2">TFFH 294</strain>
    </source>
</reference>
<gene>
    <name evidence="1" type="ORF">FIBRA_08110</name>
</gene>
<dbReference type="InParanoid" id="J4GGH2"/>
<dbReference type="GeneID" id="24100784"/>
<accession>J4GGH2</accession>
<sequence>MDLAGVCSTIFLDGPFEVIPQFHASWDSVEAFAIFKLKTHPVLFIGVKSPSSFRLNSQRKEADRRIRGHFRDLHPDVIIPTVPAISAFGTLLSFYRYDKTSNSLTPAIEADLPIMTDTAPKDRWDCDILDATGTTRFREMANEVKTMCTQLLGGAANILGDLCIVLADLDLRSLKRPEK</sequence>
<evidence type="ECO:0000313" key="2">
    <source>
        <dbReference type="Proteomes" id="UP000006352"/>
    </source>
</evidence>
<dbReference type="Proteomes" id="UP000006352">
    <property type="component" value="Unassembled WGS sequence"/>
</dbReference>
<keyword evidence="2" id="KW-1185">Reference proteome</keyword>
<name>J4GGH2_9APHY</name>
<proteinExistence type="predicted"/>
<dbReference type="HOGENOM" id="CLU_085786_3_1_1"/>
<organism evidence="1 2">
    <name type="scientific">Fibroporia radiculosa</name>
    <dbReference type="NCBI Taxonomy" id="599839"/>
    <lineage>
        <taxon>Eukaryota</taxon>
        <taxon>Fungi</taxon>
        <taxon>Dikarya</taxon>
        <taxon>Basidiomycota</taxon>
        <taxon>Agaricomycotina</taxon>
        <taxon>Agaricomycetes</taxon>
        <taxon>Polyporales</taxon>
        <taxon>Fibroporiaceae</taxon>
        <taxon>Fibroporia</taxon>
    </lineage>
</organism>